<comment type="caution">
    <text evidence="3">The sequence shown here is derived from an EMBL/GenBank/DDBJ whole genome shotgun (WGS) entry which is preliminary data.</text>
</comment>
<dbReference type="RefSeq" id="WP_048835758.1">
    <property type="nucleotide sequence ID" value="NZ_BJMU01000008.1"/>
</dbReference>
<keyword evidence="4" id="KW-1185">Reference proteome</keyword>
<evidence type="ECO:0000256" key="1">
    <source>
        <dbReference type="ARBA" id="ARBA00022801"/>
    </source>
</evidence>
<reference evidence="3 4" key="1">
    <citation type="submission" date="2019-06" db="EMBL/GenBank/DDBJ databases">
        <title>Whole genome shotgun sequence of Acetobacter orleanensis NBRC 13752.</title>
        <authorList>
            <person name="Hosoyama A."/>
            <person name="Uohara A."/>
            <person name="Ohji S."/>
            <person name="Ichikawa N."/>
        </authorList>
    </citation>
    <scope>NUCLEOTIDE SEQUENCE [LARGE SCALE GENOMIC DNA]</scope>
    <source>
        <strain evidence="3 4">NBRC 13752</strain>
    </source>
</reference>
<dbReference type="InterPro" id="IPR007312">
    <property type="entry name" value="Phosphoesterase"/>
</dbReference>
<dbReference type="Proteomes" id="UP000317617">
    <property type="component" value="Unassembled WGS sequence"/>
</dbReference>
<evidence type="ECO:0000313" key="4">
    <source>
        <dbReference type="Proteomes" id="UP000317617"/>
    </source>
</evidence>
<evidence type="ECO:0000256" key="2">
    <source>
        <dbReference type="SAM" id="MobiDB-lite"/>
    </source>
</evidence>
<keyword evidence="1" id="KW-0378">Hydrolase</keyword>
<dbReference type="Gene3D" id="3.40.720.10">
    <property type="entry name" value="Alkaline Phosphatase, subunit A"/>
    <property type="match status" value="2"/>
</dbReference>
<accession>A0A4Y3TQB1</accession>
<sequence length="483" mass="54076">MFRSGSSTRRRLITDAARLAAFASAATLMPPNVRKLMAQTPKRAGSLKDIKHVVLLMQENRSFDHYFGTLAGVRGFNDPDALTLKNGKSVFYQPDPDNYHSEYLLPFHLDTKTTNAQKLPSTSHAWNVQHAAWNGGRMDQWLLAHRVVDRDNAPYVMGYFKREDIPFHYALADAFTICDGYHCSVLGPTGPNRLYYMSGMIDPAGTGGGPITSNIQPEEGFGWKTYPERLEEAGVSWRIYQCGKPGHGRPFNQLQHFRQFMDAPRSSPLYRKGVPDPSEGEFEYDALHDRLPTVSWLCPPGWACEHPDHLPAAGAEFIAQKLNALAANPDVWAKTAFILNYDENDGLFDHVPPPFAPRGTAGEYVEDWPIGAGFRVPCLIISPWTVGGWVCSETFDHTSTIQFIEQITGVREPNISQWRRDTFGDLTSAFRFGAAPEAAPTLPPTADLLKQAEYAAQHFDDPVFPDKHQVEPMQEPGTRKRID</sequence>
<dbReference type="InterPro" id="IPR017850">
    <property type="entry name" value="Alkaline_phosphatase_core_sf"/>
</dbReference>
<dbReference type="AlphaFoldDB" id="A0A4Y3TQB1"/>
<dbReference type="OrthoDB" id="9770871at2"/>
<name>A0A4Y3TQB1_9PROT</name>
<protein>
    <submittedName>
        <fullName evidence="3">Putative non-hemolytic phospholipase C</fullName>
    </submittedName>
</protein>
<dbReference type="STRING" id="104099.AD949_09360"/>
<gene>
    <name evidence="3" type="ORF">AOR01nite_17340</name>
</gene>
<dbReference type="PANTHER" id="PTHR31956:SF1">
    <property type="entry name" value="NON-SPECIFIC PHOSPHOLIPASE C1"/>
    <property type="match status" value="1"/>
</dbReference>
<dbReference type="Pfam" id="PF04185">
    <property type="entry name" value="Phosphoesterase"/>
    <property type="match status" value="1"/>
</dbReference>
<dbReference type="PANTHER" id="PTHR31956">
    <property type="entry name" value="NON-SPECIFIC PHOSPHOLIPASE C4-RELATED"/>
    <property type="match status" value="1"/>
</dbReference>
<dbReference type="EMBL" id="BJMU01000008">
    <property type="protein sequence ID" value="GEB83257.1"/>
    <property type="molecule type" value="Genomic_DNA"/>
</dbReference>
<evidence type="ECO:0000313" key="3">
    <source>
        <dbReference type="EMBL" id="GEB83257.1"/>
    </source>
</evidence>
<proteinExistence type="predicted"/>
<dbReference type="GO" id="GO:0042578">
    <property type="term" value="F:phosphoric ester hydrolase activity"/>
    <property type="evidence" value="ECO:0007669"/>
    <property type="project" value="UniProtKB-ARBA"/>
</dbReference>
<organism evidence="3 4">
    <name type="scientific">Acetobacter orleanensis</name>
    <dbReference type="NCBI Taxonomy" id="104099"/>
    <lineage>
        <taxon>Bacteria</taxon>
        <taxon>Pseudomonadati</taxon>
        <taxon>Pseudomonadota</taxon>
        <taxon>Alphaproteobacteria</taxon>
        <taxon>Acetobacterales</taxon>
        <taxon>Acetobacteraceae</taxon>
        <taxon>Acetobacter</taxon>
    </lineage>
</organism>
<dbReference type="CDD" id="cd16014">
    <property type="entry name" value="PLC"/>
    <property type="match status" value="1"/>
</dbReference>
<feature type="region of interest" description="Disordered" evidence="2">
    <location>
        <begin position="462"/>
        <end position="483"/>
    </location>
</feature>